<evidence type="ECO:0000256" key="1">
    <source>
        <dbReference type="ARBA" id="ARBA00006484"/>
    </source>
</evidence>
<dbReference type="InterPro" id="IPR020904">
    <property type="entry name" value="Sc_DH/Rdtase_CS"/>
</dbReference>
<dbReference type="PANTHER" id="PTHR43008">
    <property type="entry name" value="BENZIL REDUCTASE"/>
    <property type="match status" value="1"/>
</dbReference>
<protein>
    <recommendedName>
        <fullName evidence="6">Gluconate 5-dehydrogenase</fullName>
    </recommendedName>
</protein>
<dbReference type="GO" id="GO:0050664">
    <property type="term" value="F:oxidoreductase activity, acting on NAD(P)H, oxygen as acceptor"/>
    <property type="evidence" value="ECO:0007669"/>
    <property type="project" value="TreeGrafter"/>
</dbReference>
<reference evidence="4" key="1">
    <citation type="submission" date="2023-01" db="EMBL/GenBank/DDBJ databases">
        <title>Exophiala dermititidis isolated from Cystic Fibrosis Patient.</title>
        <authorList>
            <person name="Kurbessoian T."/>
            <person name="Crocker A."/>
            <person name="Murante D."/>
            <person name="Hogan D.A."/>
            <person name="Stajich J.E."/>
        </authorList>
    </citation>
    <scope>NUCLEOTIDE SEQUENCE</scope>
    <source>
        <strain evidence="4">Ex8</strain>
    </source>
</reference>
<dbReference type="Pfam" id="PF13561">
    <property type="entry name" value="adh_short_C2"/>
    <property type="match status" value="1"/>
</dbReference>
<gene>
    <name evidence="4" type="ORF">HRR80_007511</name>
</gene>
<dbReference type="Gene3D" id="3.40.50.720">
    <property type="entry name" value="NAD(P)-binding Rossmann-like Domain"/>
    <property type="match status" value="1"/>
</dbReference>
<evidence type="ECO:0008006" key="6">
    <source>
        <dbReference type="Google" id="ProtNLM"/>
    </source>
</evidence>
<accession>A0AAN6IS25</accession>
<evidence type="ECO:0000256" key="2">
    <source>
        <dbReference type="ARBA" id="ARBA00022857"/>
    </source>
</evidence>
<evidence type="ECO:0000256" key="3">
    <source>
        <dbReference type="ARBA" id="ARBA00023002"/>
    </source>
</evidence>
<dbReference type="InterPro" id="IPR002347">
    <property type="entry name" value="SDR_fam"/>
</dbReference>
<dbReference type="InterPro" id="IPR036291">
    <property type="entry name" value="NAD(P)-bd_dom_sf"/>
</dbReference>
<dbReference type="PRINTS" id="PR00081">
    <property type="entry name" value="GDHRDH"/>
</dbReference>
<dbReference type="FunFam" id="3.40.50.720:FF:000084">
    <property type="entry name" value="Short-chain dehydrogenase reductase"/>
    <property type="match status" value="1"/>
</dbReference>
<sequence>MYTCTAQEFRKRGKKQEGILFNPQPEDRGPEYDTPLIYTMGDTDSTPAAPMASQDERASLTSRTIPTMTLSTADNPLTAPLPPLPPSTLPAERAAARFQCEERAVLTGGAGALALASARALLEHGVRFMILMDLQSTIDKSASEISALRREFPHKTIETIHVDVTSEQEVGSAFIQAYQWMGGIEILCCFAGIVDCVDSLSVRASQFRKVVDVNLTGSFLCAKAAAHWMVDQKTGGSILFTASISAHSTNYPQPQVAYNISKAGVAHLTRNLAAEWAVHGIRVNSISPGYMDTVLNAGDNLKPVRDIWASRCPMGRMGDVEEITGAVVLLSSKRAGRYLTGADLCVDGGAMCF</sequence>
<keyword evidence="2" id="KW-0521">NADP</keyword>
<dbReference type="Proteomes" id="UP001161757">
    <property type="component" value="Unassembled WGS sequence"/>
</dbReference>
<evidence type="ECO:0000313" key="4">
    <source>
        <dbReference type="EMBL" id="KAJ8988485.1"/>
    </source>
</evidence>
<dbReference type="AlphaFoldDB" id="A0AAN6IS25"/>
<name>A0AAN6IS25_EXODE</name>
<dbReference type="SUPFAM" id="SSF51735">
    <property type="entry name" value="NAD(P)-binding Rossmann-fold domains"/>
    <property type="match status" value="1"/>
</dbReference>
<dbReference type="GO" id="GO:0016616">
    <property type="term" value="F:oxidoreductase activity, acting on the CH-OH group of donors, NAD or NADP as acceptor"/>
    <property type="evidence" value="ECO:0007669"/>
    <property type="project" value="UniProtKB-ARBA"/>
</dbReference>
<proteinExistence type="inferred from homology"/>
<keyword evidence="3" id="KW-0560">Oxidoreductase</keyword>
<comment type="caution">
    <text evidence="4">The sequence shown here is derived from an EMBL/GenBank/DDBJ whole genome shotgun (WGS) entry which is preliminary data.</text>
</comment>
<dbReference type="PROSITE" id="PS00061">
    <property type="entry name" value="ADH_SHORT"/>
    <property type="match status" value="1"/>
</dbReference>
<evidence type="ECO:0000313" key="5">
    <source>
        <dbReference type="Proteomes" id="UP001161757"/>
    </source>
</evidence>
<comment type="similarity">
    <text evidence="1">Belongs to the short-chain dehydrogenases/reductases (SDR) family.</text>
</comment>
<dbReference type="PANTHER" id="PTHR43008:SF4">
    <property type="entry name" value="CHAIN DEHYDROGENASE, PUTATIVE (AFU_ORTHOLOGUE AFUA_4G08710)-RELATED"/>
    <property type="match status" value="1"/>
</dbReference>
<organism evidence="4 5">
    <name type="scientific">Exophiala dermatitidis</name>
    <name type="common">Black yeast-like fungus</name>
    <name type="synonym">Wangiella dermatitidis</name>
    <dbReference type="NCBI Taxonomy" id="5970"/>
    <lineage>
        <taxon>Eukaryota</taxon>
        <taxon>Fungi</taxon>
        <taxon>Dikarya</taxon>
        <taxon>Ascomycota</taxon>
        <taxon>Pezizomycotina</taxon>
        <taxon>Eurotiomycetes</taxon>
        <taxon>Chaetothyriomycetidae</taxon>
        <taxon>Chaetothyriales</taxon>
        <taxon>Herpotrichiellaceae</taxon>
        <taxon>Exophiala</taxon>
    </lineage>
</organism>
<dbReference type="EMBL" id="JAJGCB010000018">
    <property type="protein sequence ID" value="KAJ8988485.1"/>
    <property type="molecule type" value="Genomic_DNA"/>
</dbReference>